<dbReference type="AlphaFoldDB" id="A0AAV5RFF8"/>
<evidence type="ECO:0000256" key="1">
    <source>
        <dbReference type="ARBA" id="ARBA00004123"/>
    </source>
</evidence>
<evidence type="ECO:0000256" key="4">
    <source>
        <dbReference type="ARBA" id="ARBA00022771"/>
    </source>
</evidence>
<proteinExistence type="predicted"/>
<organism evidence="10 11">
    <name type="scientific">Starmerella bacillaris</name>
    <name type="common">Yeast</name>
    <name type="synonym">Candida zemplinina</name>
    <dbReference type="NCBI Taxonomy" id="1247836"/>
    <lineage>
        <taxon>Eukaryota</taxon>
        <taxon>Fungi</taxon>
        <taxon>Dikarya</taxon>
        <taxon>Ascomycota</taxon>
        <taxon>Saccharomycotina</taxon>
        <taxon>Dipodascomycetes</taxon>
        <taxon>Dipodascales</taxon>
        <taxon>Trichomonascaceae</taxon>
        <taxon>Starmerella</taxon>
    </lineage>
</organism>
<name>A0AAV5RFF8_STABA</name>
<dbReference type="EMBL" id="BTGC01000003">
    <property type="protein sequence ID" value="GMM50326.1"/>
    <property type="molecule type" value="Genomic_DNA"/>
</dbReference>
<feature type="domain" description="C2H2-type" evidence="9">
    <location>
        <begin position="529"/>
        <end position="556"/>
    </location>
</feature>
<comment type="caution">
    <text evidence="10">The sequence shown here is derived from an EMBL/GenBank/DDBJ whole genome shotgun (WGS) entry which is preliminary data.</text>
</comment>
<dbReference type="PANTHER" id="PTHR16515:SF66">
    <property type="entry name" value="C2H2-TYPE DOMAIN-CONTAINING PROTEIN"/>
    <property type="match status" value="1"/>
</dbReference>
<dbReference type="GO" id="GO:0005634">
    <property type="term" value="C:nucleus"/>
    <property type="evidence" value="ECO:0007669"/>
    <property type="project" value="UniProtKB-SubCell"/>
</dbReference>
<feature type="compositionally biased region" description="Polar residues" evidence="8">
    <location>
        <begin position="429"/>
        <end position="447"/>
    </location>
</feature>
<dbReference type="PANTHER" id="PTHR16515">
    <property type="entry name" value="PR DOMAIN ZINC FINGER PROTEIN"/>
    <property type="match status" value="1"/>
</dbReference>
<keyword evidence="2" id="KW-0479">Metal-binding</keyword>
<evidence type="ECO:0000256" key="6">
    <source>
        <dbReference type="ARBA" id="ARBA00023242"/>
    </source>
</evidence>
<accession>A0AAV5RFF8</accession>
<comment type="subcellular location">
    <subcellularLocation>
        <location evidence="1">Nucleus</location>
    </subcellularLocation>
</comment>
<dbReference type="InterPro" id="IPR050331">
    <property type="entry name" value="Zinc_finger"/>
</dbReference>
<evidence type="ECO:0000313" key="11">
    <source>
        <dbReference type="Proteomes" id="UP001362899"/>
    </source>
</evidence>
<feature type="compositionally biased region" description="Polar residues" evidence="8">
    <location>
        <begin position="472"/>
        <end position="486"/>
    </location>
</feature>
<dbReference type="InterPro" id="IPR013087">
    <property type="entry name" value="Znf_C2H2_type"/>
</dbReference>
<dbReference type="GO" id="GO:0010468">
    <property type="term" value="P:regulation of gene expression"/>
    <property type="evidence" value="ECO:0007669"/>
    <property type="project" value="TreeGrafter"/>
</dbReference>
<reference evidence="10 11" key="1">
    <citation type="journal article" date="2023" name="Elife">
        <title>Identification of key yeast species and microbe-microbe interactions impacting larval growth of Drosophila in the wild.</title>
        <authorList>
            <person name="Mure A."/>
            <person name="Sugiura Y."/>
            <person name="Maeda R."/>
            <person name="Honda K."/>
            <person name="Sakurai N."/>
            <person name="Takahashi Y."/>
            <person name="Watada M."/>
            <person name="Katoh T."/>
            <person name="Gotoh A."/>
            <person name="Gotoh Y."/>
            <person name="Taniguchi I."/>
            <person name="Nakamura K."/>
            <person name="Hayashi T."/>
            <person name="Katayama T."/>
            <person name="Uemura T."/>
            <person name="Hattori Y."/>
        </authorList>
    </citation>
    <scope>NUCLEOTIDE SEQUENCE [LARGE SCALE GENOMIC DNA]</scope>
    <source>
        <strain evidence="10 11">SB-73</strain>
    </source>
</reference>
<dbReference type="Gene3D" id="3.30.160.60">
    <property type="entry name" value="Classic Zinc Finger"/>
    <property type="match status" value="1"/>
</dbReference>
<evidence type="ECO:0000256" key="2">
    <source>
        <dbReference type="ARBA" id="ARBA00022723"/>
    </source>
</evidence>
<evidence type="ECO:0000256" key="5">
    <source>
        <dbReference type="ARBA" id="ARBA00022833"/>
    </source>
</evidence>
<feature type="compositionally biased region" description="Polar residues" evidence="8">
    <location>
        <begin position="231"/>
        <end position="243"/>
    </location>
</feature>
<feature type="domain" description="C2H2-type" evidence="9">
    <location>
        <begin position="557"/>
        <end position="581"/>
    </location>
</feature>
<dbReference type="SMART" id="SM00355">
    <property type="entry name" value="ZnF_C2H2"/>
    <property type="match status" value="2"/>
</dbReference>
<feature type="region of interest" description="Disordered" evidence="8">
    <location>
        <begin position="211"/>
        <end position="295"/>
    </location>
</feature>
<protein>
    <recommendedName>
        <fullName evidence="9">C2H2-type domain-containing protein</fullName>
    </recommendedName>
</protein>
<evidence type="ECO:0000259" key="9">
    <source>
        <dbReference type="PROSITE" id="PS50157"/>
    </source>
</evidence>
<feature type="region of interest" description="Disordered" evidence="8">
    <location>
        <begin position="108"/>
        <end position="136"/>
    </location>
</feature>
<feature type="compositionally biased region" description="Polar residues" evidence="8">
    <location>
        <begin position="211"/>
        <end position="222"/>
    </location>
</feature>
<dbReference type="FunFam" id="3.30.160.60:FF:000065">
    <property type="entry name" value="B-cell CLL/lymphoma 6, member B"/>
    <property type="match status" value="1"/>
</dbReference>
<evidence type="ECO:0000256" key="7">
    <source>
        <dbReference type="PROSITE-ProRule" id="PRU00042"/>
    </source>
</evidence>
<keyword evidence="6" id="KW-0539">Nucleus</keyword>
<feature type="region of interest" description="Disordered" evidence="8">
    <location>
        <begin position="408"/>
        <end position="493"/>
    </location>
</feature>
<feature type="region of interest" description="Disordered" evidence="8">
    <location>
        <begin position="160"/>
        <end position="192"/>
    </location>
</feature>
<keyword evidence="11" id="KW-1185">Reference proteome</keyword>
<evidence type="ECO:0000256" key="8">
    <source>
        <dbReference type="SAM" id="MobiDB-lite"/>
    </source>
</evidence>
<dbReference type="PROSITE" id="PS50157">
    <property type="entry name" value="ZINC_FINGER_C2H2_2"/>
    <property type="match status" value="2"/>
</dbReference>
<dbReference type="SUPFAM" id="SSF57667">
    <property type="entry name" value="beta-beta-alpha zinc fingers"/>
    <property type="match status" value="1"/>
</dbReference>
<evidence type="ECO:0000256" key="3">
    <source>
        <dbReference type="ARBA" id="ARBA00022737"/>
    </source>
</evidence>
<gene>
    <name evidence="10" type="ORF">DASB73_012840</name>
</gene>
<feature type="compositionally biased region" description="Polar residues" evidence="8">
    <location>
        <begin position="254"/>
        <end position="295"/>
    </location>
</feature>
<sequence>MLGRLLKAYYRQFESDFAVIKLASYLAPMCIATKTSIKSSLNLNYNNITHIPTHIQYYPKDRTHTLSIGSSTMQNTFQRIQLLGGSSTVNAIEGSSLENSVINYKPTKAHSDNQLTPLRREENTSKSSKPLGVCPLEPNPFPPSSYHNYNFITRICAPNRSSSSDSTSQNEFGKLNGSISSDNHLPKPIGIRPLSRSQEFTNKWFPATSQSSIYSARSNSDSSDLEGMASDASQVSDTASPRSSMKLGERSKWATESTSSLTVQSSNIYSNDTAPTLKPTQNTGVNVPAHPQQSIPLDNQLHYAATNQERMRCTPVPLPTSIPTYSGAIGPTSTTSNMPGLQSVSNVPLSAAVPPPVAQIPIQHVQTIPSIYNTRNTRMPIESVKTESFSSKQGEHLIHFRDLALRSNNADNKIKTPSPKMKAKKANMNRVTKSSGSPKTENVAQTPRNRRKSSPASNVASDSEAPPDSIDSKSLSSDNITLTNNKYGKRPISDPAKLKQRIWLRQNRDYQQKLSLQGFKIIDTDDGFKQCSLCNKKYSKEMFVWRHSMKHVSEKPFHCDVCDQRFTRSDTLQRHIRRANHPYQITRAESQ</sequence>
<keyword evidence="3" id="KW-0677">Repeat</keyword>
<keyword evidence="5" id="KW-0862">Zinc</keyword>
<evidence type="ECO:0000313" key="10">
    <source>
        <dbReference type="EMBL" id="GMM50326.1"/>
    </source>
</evidence>
<dbReference type="GO" id="GO:0008270">
    <property type="term" value="F:zinc ion binding"/>
    <property type="evidence" value="ECO:0007669"/>
    <property type="project" value="UniProtKB-KW"/>
</dbReference>
<keyword evidence="4 7" id="KW-0863">Zinc-finger</keyword>
<dbReference type="PROSITE" id="PS00028">
    <property type="entry name" value="ZINC_FINGER_C2H2_1"/>
    <property type="match status" value="2"/>
</dbReference>
<dbReference type="Pfam" id="PF00096">
    <property type="entry name" value="zf-C2H2"/>
    <property type="match status" value="1"/>
</dbReference>
<dbReference type="Proteomes" id="UP001362899">
    <property type="component" value="Unassembled WGS sequence"/>
</dbReference>
<dbReference type="InterPro" id="IPR036236">
    <property type="entry name" value="Znf_C2H2_sf"/>
</dbReference>